<evidence type="ECO:0000256" key="2">
    <source>
        <dbReference type="ARBA" id="ARBA00004496"/>
    </source>
</evidence>
<dbReference type="InterPro" id="IPR035895">
    <property type="entry name" value="HPr-like_sf"/>
</dbReference>
<evidence type="ECO:0000256" key="7">
    <source>
        <dbReference type="ARBA" id="ARBA00022683"/>
    </source>
</evidence>
<dbReference type="PANTHER" id="PTHR33705:SF2">
    <property type="entry name" value="PHOSPHOCARRIER PROTEIN NPR"/>
    <property type="match status" value="1"/>
</dbReference>
<evidence type="ECO:0000313" key="9">
    <source>
        <dbReference type="EMBL" id="SEB16627.1"/>
    </source>
</evidence>
<dbReference type="NCBIfam" id="NF010352">
    <property type="entry name" value="PRK13780.1"/>
    <property type="match status" value="1"/>
</dbReference>
<dbReference type="Gene3D" id="3.30.1340.10">
    <property type="entry name" value="HPr-like"/>
    <property type="match status" value="1"/>
</dbReference>
<feature type="domain" description="HPr" evidence="8">
    <location>
        <begin position="1"/>
        <end position="88"/>
    </location>
</feature>
<dbReference type="NCBIfam" id="TIGR01003">
    <property type="entry name" value="PTS_HPr_family"/>
    <property type="match status" value="1"/>
</dbReference>
<dbReference type="SUPFAM" id="SSF55594">
    <property type="entry name" value="HPr-like"/>
    <property type="match status" value="1"/>
</dbReference>
<dbReference type="PRINTS" id="PR00107">
    <property type="entry name" value="PHOSPHOCPHPR"/>
</dbReference>
<dbReference type="InterPro" id="IPR002114">
    <property type="entry name" value="PTS_HPr_Ser_P_site"/>
</dbReference>
<evidence type="ECO:0000313" key="10">
    <source>
        <dbReference type="Proteomes" id="UP000198584"/>
    </source>
</evidence>
<keyword evidence="5" id="KW-0963">Cytoplasm</keyword>
<keyword evidence="6" id="KW-0762">Sugar transport</keyword>
<keyword evidence="10" id="KW-1185">Reference proteome</keyword>
<name>A0A1H4H494_9BACI</name>
<dbReference type="AlphaFoldDB" id="A0A1H4H494"/>
<reference evidence="9 10" key="1">
    <citation type="submission" date="2016-10" db="EMBL/GenBank/DDBJ databases">
        <authorList>
            <person name="de Groot N.N."/>
        </authorList>
    </citation>
    <scope>NUCLEOTIDE SEQUENCE [LARGE SCALE GENOMIC DNA]</scope>
    <source>
        <strain evidence="9 10">CCM7597</strain>
    </source>
</reference>
<dbReference type="GO" id="GO:0005737">
    <property type="term" value="C:cytoplasm"/>
    <property type="evidence" value="ECO:0007669"/>
    <property type="project" value="UniProtKB-SubCell"/>
</dbReference>
<gene>
    <name evidence="9" type="ORF">SAMN05421743_12246</name>
</gene>
<dbReference type="PROSITE" id="PS51350">
    <property type="entry name" value="PTS_HPR_DOM"/>
    <property type="match status" value="1"/>
</dbReference>
<dbReference type="InterPro" id="IPR050399">
    <property type="entry name" value="HPr"/>
</dbReference>
<organism evidence="9 10">
    <name type="scientific">Thalassobacillus cyri</name>
    <dbReference type="NCBI Taxonomy" id="571932"/>
    <lineage>
        <taxon>Bacteria</taxon>
        <taxon>Bacillati</taxon>
        <taxon>Bacillota</taxon>
        <taxon>Bacilli</taxon>
        <taxon>Bacillales</taxon>
        <taxon>Bacillaceae</taxon>
        <taxon>Thalassobacillus</taxon>
    </lineage>
</organism>
<dbReference type="STRING" id="571932.SAMN05421743_12246"/>
<comment type="similarity">
    <text evidence="3">Belongs to the HPr family.</text>
</comment>
<dbReference type="Pfam" id="PF00381">
    <property type="entry name" value="PTS-HPr"/>
    <property type="match status" value="1"/>
</dbReference>
<accession>A0A1H4H494</accession>
<dbReference type="PANTHER" id="PTHR33705">
    <property type="entry name" value="PHOSPHOCARRIER PROTEIN HPR"/>
    <property type="match status" value="1"/>
</dbReference>
<sequence>MVEQTMKITAADGLHARPATAMVQIAGQYQADVNLEYKDKSVNLKSIMGVMSLGIPNDAEIKLTADGEDEKEALEAVVNKVKEEGLGE</sequence>
<evidence type="ECO:0000256" key="3">
    <source>
        <dbReference type="ARBA" id="ARBA00010736"/>
    </source>
</evidence>
<dbReference type="GO" id="GO:0009401">
    <property type="term" value="P:phosphoenolpyruvate-dependent sugar phosphotransferase system"/>
    <property type="evidence" value="ECO:0007669"/>
    <property type="project" value="UniProtKB-KW"/>
</dbReference>
<dbReference type="OrthoDB" id="9809047at2"/>
<evidence type="ECO:0000256" key="5">
    <source>
        <dbReference type="ARBA" id="ARBA00022490"/>
    </source>
</evidence>
<evidence type="ECO:0000256" key="1">
    <source>
        <dbReference type="ARBA" id="ARBA00003681"/>
    </source>
</evidence>
<dbReference type="CDD" id="cd00367">
    <property type="entry name" value="PTS-HPr_like"/>
    <property type="match status" value="1"/>
</dbReference>
<dbReference type="InterPro" id="IPR000032">
    <property type="entry name" value="HPr-like"/>
</dbReference>
<comment type="function">
    <text evidence="1">General (non sugar-specific) component of the phosphoenolpyruvate-dependent sugar phosphotransferase system (sugar PTS). This major carbohydrate active-transport system catalyzes the phosphorylation of incoming sugar substrates concomitantly with their translocation across the cell membrane. The phosphoryl group from phosphoenolpyruvate (PEP) is transferred to the phosphoryl carrier protein HPr by enzyme I. Phospho-HPr then transfers it to the PTS EIIA domain.</text>
</comment>
<dbReference type="RefSeq" id="WP_093046560.1">
    <property type="nucleotide sequence ID" value="NZ_FNQR01000022.1"/>
</dbReference>
<evidence type="ECO:0000256" key="4">
    <source>
        <dbReference type="ARBA" id="ARBA00020422"/>
    </source>
</evidence>
<comment type="subcellular location">
    <subcellularLocation>
        <location evidence="2">Cytoplasm</location>
    </subcellularLocation>
</comment>
<dbReference type="PROSITE" id="PS00589">
    <property type="entry name" value="PTS_HPR_SER"/>
    <property type="match status" value="1"/>
</dbReference>
<keyword evidence="7" id="KW-0598">Phosphotransferase system</keyword>
<dbReference type="PROSITE" id="PS00369">
    <property type="entry name" value="PTS_HPR_HIS"/>
    <property type="match status" value="1"/>
</dbReference>
<protein>
    <recommendedName>
        <fullName evidence="4">Phosphocarrier protein HPr</fullName>
    </recommendedName>
</protein>
<evidence type="ECO:0000259" key="8">
    <source>
        <dbReference type="PROSITE" id="PS51350"/>
    </source>
</evidence>
<dbReference type="InterPro" id="IPR001020">
    <property type="entry name" value="PTS_HPr_His_P_site"/>
</dbReference>
<keyword evidence="6" id="KW-0813">Transport</keyword>
<proteinExistence type="inferred from homology"/>
<dbReference type="EMBL" id="FNQR01000022">
    <property type="protein sequence ID" value="SEB16627.1"/>
    <property type="molecule type" value="Genomic_DNA"/>
</dbReference>
<dbReference type="Proteomes" id="UP000198584">
    <property type="component" value="Unassembled WGS sequence"/>
</dbReference>
<evidence type="ECO:0000256" key="6">
    <source>
        <dbReference type="ARBA" id="ARBA00022597"/>
    </source>
</evidence>